<feature type="chain" id="PRO_5011681601" description="Septal ring factor EnvC, activator of murein hydrolases AmiA and AmiB" evidence="3">
    <location>
        <begin position="25"/>
        <end position="403"/>
    </location>
</feature>
<accession>A0A1I3FIJ5</accession>
<feature type="coiled-coil region" evidence="1">
    <location>
        <begin position="63"/>
        <end position="121"/>
    </location>
</feature>
<protein>
    <recommendedName>
        <fullName evidence="6">Septal ring factor EnvC, activator of murein hydrolases AmiA and AmiB</fullName>
    </recommendedName>
</protein>
<reference evidence="4 5" key="1">
    <citation type="submission" date="2016-10" db="EMBL/GenBank/DDBJ databases">
        <authorList>
            <person name="de Groot N.N."/>
        </authorList>
    </citation>
    <scope>NUCLEOTIDE SEQUENCE [LARGE SCALE GENOMIC DNA]</scope>
    <source>
        <strain evidence="4 5">CGMCC 1.11030</strain>
    </source>
</reference>
<sequence>MRRAGASTRVLGATLLMLATPAAAQQSAAPSAARQSAAPAATQESAAPTAAQALGMRVSEAPAAEARDALEAADRALAEAADDSARRAAATRAGAAVEATLEAMRESLRGAARLIAALEVRAETARDAGQASVARLASLARAPLAAQAAQPAGPLAAARGAWLAAAMGPDRAGVAALRRQELSEAQERDRERRAAWSLARGAALDLRNAREDVLAPGGVGALRASLRETRRALDAFTAVPAPADPLGLPPPRPVLPGNWPPPAPGPIVTPFGARDPLGQAQTGIEIAVPGWAAPRTPALASVRYAGPLGGRGQAVVLETAPGRLLILGGLESLAVGEGEILPAGAPVGQLHVIDPAAPEILVAAPFPRAAFSAAMLYVEAREAGIPVDPARWFALPKGESETP</sequence>
<gene>
    <name evidence="4" type="ORF">SAMN05216258_104307</name>
</gene>
<keyword evidence="5" id="KW-1185">Reference proteome</keyword>
<feature type="region of interest" description="Disordered" evidence="2">
    <location>
        <begin position="30"/>
        <end position="51"/>
    </location>
</feature>
<keyword evidence="1" id="KW-0175">Coiled coil</keyword>
<dbReference type="InterPro" id="IPR011055">
    <property type="entry name" value="Dup_hybrid_motif"/>
</dbReference>
<evidence type="ECO:0000256" key="2">
    <source>
        <dbReference type="SAM" id="MobiDB-lite"/>
    </source>
</evidence>
<evidence type="ECO:0000256" key="1">
    <source>
        <dbReference type="SAM" id="Coils"/>
    </source>
</evidence>
<organism evidence="4 5">
    <name type="scientific">Albimonas pacifica</name>
    <dbReference type="NCBI Taxonomy" id="1114924"/>
    <lineage>
        <taxon>Bacteria</taxon>
        <taxon>Pseudomonadati</taxon>
        <taxon>Pseudomonadota</taxon>
        <taxon>Alphaproteobacteria</taxon>
        <taxon>Rhodobacterales</taxon>
        <taxon>Paracoccaceae</taxon>
        <taxon>Albimonas</taxon>
    </lineage>
</organism>
<dbReference type="EMBL" id="FOQH01000004">
    <property type="protein sequence ID" value="SFI11006.1"/>
    <property type="molecule type" value="Genomic_DNA"/>
</dbReference>
<proteinExistence type="predicted"/>
<dbReference type="STRING" id="1114924.SAMN05216258_104307"/>
<dbReference type="Gene3D" id="2.70.70.10">
    <property type="entry name" value="Glucose Permease (Domain IIA)"/>
    <property type="match status" value="1"/>
</dbReference>
<dbReference type="SUPFAM" id="SSF51261">
    <property type="entry name" value="Duplicated hybrid motif"/>
    <property type="match status" value="1"/>
</dbReference>
<evidence type="ECO:0000313" key="4">
    <source>
        <dbReference type="EMBL" id="SFI11006.1"/>
    </source>
</evidence>
<feature type="signal peptide" evidence="3">
    <location>
        <begin position="1"/>
        <end position="24"/>
    </location>
</feature>
<dbReference type="AlphaFoldDB" id="A0A1I3FIJ5"/>
<keyword evidence="3" id="KW-0732">Signal</keyword>
<name>A0A1I3FIJ5_9RHOB</name>
<evidence type="ECO:0008006" key="6">
    <source>
        <dbReference type="Google" id="ProtNLM"/>
    </source>
</evidence>
<dbReference type="Proteomes" id="UP000199377">
    <property type="component" value="Unassembled WGS sequence"/>
</dbReference>
<evidence type="ECO:0000313" key="5">
    <source>
        <dbReference type="Proteomes" id="UP000199377"/>
    </source>
</evidence>
<evidence type="ECO:0000256" key="3">
    <source>
        <dbReference type="SAM" id="SignalP"/>
    </source>
</evidence>